<dbReference type="InterPro" id="IPR016813">
    <property type="entry name" value="NADH_Ub_cplx-1_21kDa"/>
</dbReference>
<dbReference type="EMBL" id="MU404351">
    <property type="protein sequence ID" value="KAI1616812.1"/>
    <property type="molecule type" value="Genomic_DNA"/>
</dbReference>
<dbReference type="PIRSF" id="PIRSF022976">
    <property type="entry name" value="NADH_Oxi_21kDa"/>
    <property type="match status" value="1"/>
</dbReference>
<name>A0AAN6E3T1_9EURO</name>
<comment type="caution">
    <text evidence="1">The sequence shown here is derived from an EMBL/GenBank/DDBJ whole genome shotgun (WGS) entry which is preliminary data.</text>
</comment>
<dbReference type="AlphaFoldDB" id="A0AAN6E3T1"/>
<accession>A0AAN6E3T1</accession>
<proteinExistence type="predicted"/>
<protein>
    <submittedName>
        <fullName evidence="1">NADH dehydrogenase</fullName>
    </submittedName>
</protein>
<dbReference type="Proteomes" id="UP001203852">
    <property type="component" value="Unassembled WGS sequence"/>
</dbReference>
<evidence type="ECO:0000313" key="2">
    <source>
        <dbReference type="Proteomes" id="UP001203852"/>
    </source>
</evidence>
<evidence type="ECO:0000313" key="1">
    <source>
        <dbReference type="EMBL" id="KAI1616812.1"/>
    </source>
</evidence>
<dbReference type="PANTHER" id="PTHR37325:SF1">
    <property type="entry name" value="OXIDOREDUCTASE 21 KDA SUBUNIT, PUTATIVE (AFU_ORTHOLOGUE AFUA_4G05910)-RELATED"/>
    <property type="match status" value="1"/>
</dbReference>
<dbReference type="PANTHER" id="PTHR37325">
    <property type="entry name" value="OXIDOREDUCTASE 21 KDA SUBUNIT, PUTATIVE (AFU_ORTHOLOGUE AFUA_4G05910)-RELATED"/>
    <property type="match status" value="1"/>
</dbReference>
<reference evidence="1" key="1">
    <citation type="journal article" date="2022" name="bioRxiv">
        <title>Deciphering the potential niche of two novel black yeast fungi from a biological soil crust based on their genomes, phenotypes, and melanin regulation.</title>
        <authorList>
            <consortium name="DOE Joint Genome Institute"/>
            <person name="Carr E.C."/>
            <person name="Barton Q."/>
            <person name="Grambo S."/>
            <person name="Sullivan M."/>
            <person name="Renfro C.M."/>
            <person name="Kuo A."/>
            <person name="Pangilinan J."/>
            <person name="Lipzen A."/>
            <person name="Keymanesh K."/>
            <person name="Savage E."/>
            <person name="Barry K."/>
            <person name="Grigoriev I.V."/>
            <person name="Riekhof W.R."/>
            <person name="Harris S.S."/>
        </authorList>
    </citation>
    <scope>NUCLEOTIDE SEQUENCE</scope>
    <source>
        <strain evidence="1">JF 03-4F</strain>
    </source>
</reference>
<gene>
    <name evidence="1" type="ORF">EDD36DRAFT_461682</name>
</gene>
<keyword evidence="2" id="KW-1185">Reference proteome</keyword>
<dbReference type="CDD" id="cd22849">
    <property type="entry name" value="NuzM"/>
    <property type="match status" value="1"/>
</dbReference>
<sequence length="183" mass="20189">MAATKPIKDVVGVAKKYTQQSHGIYERIRRFFAVDPDRSNGIPVKHFRNPPPGGLDPLSYDEAVTTPAADIADNPYWKRDMRRAYPKSSTVTQADAVGLLTMGNAANPSPKLLAGEEGQKQLVAVKQESEKGLATYFESEKATAILGENGLPPMPPSFGQKSHVKYEIGQRAYEDHYPNRNFV</sequence>
<organism evidence="1 2">
    <name type="scientific">Exophiala viscosa</name>
    <dbReference type="NCBI Taxonomy" id="2486360"/>
    <lineage>
        <taxon>Eukaryota</taxon>
        <taxon>Fungi</taxon>
        <taxon>Dikarya</taxon>
        <taxon>Ascomycota</taxon>
        <taxon>Pezizomycotina</taxon>
        <taxon>Eurotiomycetes</taxon>
        <taxon>Chaetothyriomycetidae</taxon>
        <taxon>Chaetothyriales</taxon>
        <taxon>Herpotrichiellaceae</taxon>
        <taxon>Exophiala</taxon>
    </lineage>
</organism>